<organism evidence="2 3">
    <name type="scientific">Modestobacter versicolor</name>
    <dbReference type="NCBI Taxonomy" id="429133"/>
    <lineage>
        <taxon>Bacteria</taxon>
        <taxon>Bacillati</taxon>
        <taxon>Actinomycetota</taxon>
        <taxon>Actinomycetes</taxon>
        <taxon>Geodermatophilales</taxon>
        <taxon>Geodermatophilaceae</taxon>
        <taxon>Modestobacter</taxon>
    </lineage>
</organism>
<comment type="caution">
    <text evidence="2">The sequence shown here is derived from an EMBL/GenBank/DDBJ whole genome shotgun (WGS) entry which is preliminary data.</text>
</comment>
<reference evidence="2 3" key="1">
    <citation type="submission" date="2018-06" db="EMBL/GenBank/DDBJ databases">
        <title>Draft genome sequence of Modestobacter versicolor CP153-2.</title>
        <authorList>
            <person name="Gundlapally S.R."/>
        </authorList>
    </citation>
    <scope>NUCLEOTIDE SEQUENCE [LARGE SCALE GENOMIC DNA]</scope>
    <source>
        <strain evidence="2 3">CP153-2</strain>
    </source>
</reference>
<dbReference type="InterPro" id="IPR010043">
    <property type="entry name" value="UTase/UR"/>
</dbReference>
<evidence type="ECO:0000313" key="2">
    <source>
        <dbReference type="EMBL" id="PZA21124.1"/>
    </source>
</evidence>
<evidence type="ECO:0000256" key="1">
    <source>
        <dbReference type="ARBA" id="ARBA00022801"/>
    </source>
</evidence>
<dbReference type="CDD" id="cd05401">
    <property type="entry name" value="NT_GlnE_GlnD_like"/>
    <property type="match status" value="1"/>
</dbReference>
<dbReference type="PANTHER" id="PTHR47320:SF1">
    <property type="entry name" value="BIFUNCTIONAL URIDYLYLTRANSFERASE_URIDYLYL-REMOVING ENZYME"/>
    <property type="match status" value="1"/>
</dbReference>
<sequence>MLDLDALTAATRPERVRLVDEWLTGLLAEALAGTPRPSRRRGGPPAEPAGTGLALVAVGSLGRRELPPHGDLDLVLVHDGRPEIAALADALWYPIWDAGLRLDHSVRTVGEAVSVAGDDVKAGLGLLDARHVAGDPEVTAGLRTATLGSWRQHAGRLLPQLRDLRRGRSRQIGELGFLLEPDLKEAYGGLREGQVLRALAAAQLADAPPADAGEAYA</sequence>
<name>A0A323V8R4_9ACTN</name>
<dbReference type="GO" id="GO:0016787">
    <property type="term" value="F:hydrolase activity"/>
    <property type="evidence" value="ECO:0007669"/>
    <property type="project" value="UniProtKB-KW"/>
</dbReference>
<dbReference type="EMBL" id="QKNV01000114">
    <property type="protein sequence ID" value="PZA21124.1"/>
    <property type="molecule type" value="Genomic_DNA"/>
</dbReference>
<dbReference type="SUPFAM" id="SSF81301">
    <property type="entry name" value="Nucleotidyltransferase"/>
    <property type="match status" value="1"/>
</dbReference>
<keyword evidence="2" id="KW-0808">Transferase</keyword>
<keyword evidence="3" id="KW-1185">Reference proteome</keyword>
<evidence type="ECO:0000313" key="3">
    <source>
        <dbReference type="Proteomes" id="UP000247602"/>
    </source>
</evidence>
<gene>
    <name evidence="2" type="ORF">DMO24_11980</name>
</gene>
<dbReference type="Gene3D" id="3.30.460.10">
    <property type="entry name" value="Beta Polymerase, domain 2"/>
    <property type="match status" value="1"/>
</dbReference>
<dbReference type="AlphaFoldDB" id="A0A323V8R4"/>
<dbReference type="PANTHER" id="PTHR47320">
    <property type="entry name" value="BIFUNCTIONAL URIDYLYLTRANSFERASE/URIDYLYL-REMOVING ENZYME"/>
    <property type="match status" value="1"/>
</dbReference>
<feature type="non-terminal residue" evidence="2">
    <location>
        <position position="217"/>
    </location>
</feature>
<protein>
    <submittedName>
        <fullName evidence="2">[protein-PII] uridylyltransferase</fullName>
    </submittedName>
</protein>
<accession>A0A323V8R4</accession>
<dbReference type="GO" id="GO:0008773">
    <property type="term" value="F:[protein-PII] uridylyltransferase activity"/>
    <property type="evidence" value="ECO:0007669"/>
    <property type="project" value="InterPro"/>
</dbReference>
<proteinExistence type="predicted"/>
<keyword evidence="2" id="KW-0548">Nucleotidyltransferase</keyword>
<keyword evidence="1" id="KW-0378">Hydrolase</keyword>
<dbReference type="InterPro" id="IPR043519">
    <property type="entry name" value="NT_sf"/>
</dbReference>
<dbReference type="Proteomes" id="UP000247602">
    <property type="component" value="Unassembled WGS sequence"/>
</dbReference>